<evidence type="ECO:0000256" key="1">
    <source>
        <dbReference type="ARBA" id="ARBA00022676"/>
    </source>
</evidence>
<feature type="domain" description="Glycosyl transferase family 1" evidence="3">
    <location>
        <begin position="220"/>
        <end position="378"/>
    </location>
</feature>
<keyword evidence="2" id="KW-0808">Transferase</keyword>
<comment type="caution">
    <text evidence="4">The sequence shown here is derived from an EMBL/GenBank/DDBJ whole genome shotgun (WGS) entry which is preliminary data.</text>
</comment>
<proteinExistence type="predicted"/>
<sequence>MVDSPGFKSGRVSDDDRAFAAAMRAEGDATSRLRITCVHQGFELYGSDRCFIETVRTIRAAHPTARIDVVLPRRGPIVAGLEPFANDIVIAPLWILRRKNLARLATLGLLTLPIAIIRALRRIRASDLVYINTTVVADYLLAARLAPGRSIVHVHEIPEGVVLKVLRGLIRWSGANVVFNSRATERTYALPHGTTARVVYNGIAGPAEPNRPAYDGSRPLRVLMLGRISRIKGQDVLVEALASLPEPVRQRIQVRIVGSAFEDDAREQALVKRIAEAGLADQVTLAPFVADPAALYRWADVVTMPSQRPESLGRVAIEAMSYGVPPLVTAIGGLPEVVEAGKTGWIVPSGGPEPIAAVLADLVADPARWRDFGRAARARYESLFSEASAAEGIEAIVRTTLRRPRATDAARAADVPARPAA</sequence>
<reference evidence="4 5" key="1">
    <citation type="submission" date="2020-08" db="EMBL/GenBank/DDBJ databases">
        <title>Genomic Encyclopedia of Type Strains, Phase IV (KMG-IV): sequencing the most valuable type-strain genomes for metagenomic binning, comparative biology and taxonomic classification.</title>
        <authorList>
            <person name="Goeker M."/>
        </authorList>
    </citation>
    <scope>NUCLEOTIDE SEQUENCE [LARGE SCALE GENOMIC DNA]</scope>
    <source>
        <strain evidence="4 5">DSM 5686</strain>
    </source>
</reference>
<dbReference type="Gene3D" id="3.40.50.2000">
    <property type="entry name" value="Glycogen Phosphorylase B"/>
    <property type="match status" value="2"/>
</dbReference>
<dbReference type="EMBL" id="JACJIM010000001">
    <property type="protein sequence ID" value="MBA9060933.1"/>
    <property type="molecule type" value="Genomic_DNA"/>
</dbReference>
<keyword evidence="1" id="KW-0328">Glycosyltransferase</keyword>
<name>A0ABR6D545_9HYPH</name>
<dbReference type="SUPFAM" id="SSF53756">
    <property type="entry name" value="UDP-Glycosyltransferase/glycogen phosphorylase"/>
    <property type="match status" value="1"/>
</dbReference>
<accession>A0ABR6D545</accession>
<gene>
    <name evidence="4" type="ORF">GGQ91_000294</name>
</gene>
<protein>
    <submittedName>
        <fullName evidence="4">Glycosyltransferase involved in cell wall biosynthesis</fullName>
    </submittedName>
</protein>
<organism evidence="4 5">
    <name type="scientific">Methylobacterium fujisawaense</name>
    <dbReference type="NCBI Taxonomy" id="107400"/>
    <lineage>
        <taxon>Bacteria</taxon>
        <taxon>Pseudomonadati</taxon>
        <taxon>Pseudomonadota</taxon>
        <taxon>Alphaproteobacteria</taxon>
        <taxon>Hyphomicrobiales</taxon>
        <taxon>Methylobacteriaceae</taxon>
        <taxon>Methylobacterium</taxon>
    </lineage>
</organism>
<dbReference type="CDD" id="cd03801">
    <property type="entry name" value="GT4_PimA-like"/>
    <property type="match status" value="1"/>
</dbReference>
<dbReference type="GeneID" id="96602066"/>
<dbReference type="PANTHER" id="PTHR12526:SF510">
    <property type="entry name" value="D-INOSITOL 3-PHOSPHATE GLYCOSYLTRANSFERASE"/>
    <property type="match status" value="1"/>
</dbReference>
<dbReference type="InterPro" id="IPR001296">
    <property type="entry name" value="Glyco_trans_1"/>
</dbReference>
<dbReference type="Proteomes" id="UP000565455">
    <property type="component" value="Unassembled WGS sequence"/>
</dbReference>
<dbReference type="PANTHER" id="PTHR12526">
    <property type="entry name" value="GLYCOSYLTRANSFERASE"/>
    <property type="match status" value="1"/>
</dbReference>
<dbReference type="Pfam" id="PF00534">
    <property type="entry name" value="Glycos_transf_1"/>
    <property type="match status" value="1"/>
</dbReference>
<evidence type="ECO:0000313" key="5">
    <source>
        <dbReference type="Proteomes" id="UP000565455"/>
    </source>
</evidence>
<evidence type="ECO:0000256" key="2">
    <source>
        <dbReference type="ARBA" id="ARBA00022679"/>
    </source>
</evidence>
<dbReference type="RefSeq" id="WP_078947351.1">
    <property type="nucleotide sequence ID" value="NZ_JACJIM010000001.1"/>
</dbReference>
<evidence type="ECO:0000259" key="3">
    <source>
        <dbReference type="Pfam" id="PF00534"/>
    </source>
</evidence>
<evidence type="ECO:0000313" key="4">
    <source>
        <dbReference type="EMBL" id="MBA9060933.1"/>
    </source>
</evidence>
<keyword evidence="5" id="KW-1185">Reference proteome</keyword>